<dbReference type="RefSeq" id="WP_270106103.1">
    <property type="nucleotide sequence ID" value="NZ_CP121252.1"/>
</dbReference>
<dbReference type="EMBL" id="CP121252">
    <property type="protein sequence ID" value="WFP17204.1"/>
    <property type="molecule type" value="Genomic_DNA"/>
</dbReference>
<keyword evidence="1" id="KW-0812">Transmembrane</keyword>
<keyword evidence="1" id="KW-1133">Transmembrane helix</keyword>
<organism evidence="2 3">
    <name type="scientific">Citricoccus muralis</name>
    <dbReference type="NCBI Taxonomy" id="169134"/>
    <lineage>
        <taxon>Bacteria</taxon>
        <taxon>Bacillati</taxon>
        <taxon>Actinomycetota</taxon>
        <taxon>Actinomycetes</taxon>
        <taxon>Micrococcales</taxon>
        <taxon>Micrococcaceae</taxon>
        <taxon>Citricoccus</taxon>
    </lineage>
</organism>
<accession>A0ABY8H8P7</accession>
<gene>
    <name evidence="2" type="ORF">P8192_03520</name>
</gene>
<keyword evidence="3" id="KW-1185">Reference proteome</keyword>
<name>A0ABY8H8P7_9MICC</name>
<dbReference type="InterPro" id="IPR019662">
    <property type="entry name" value="DUF2516"/>
</dbReference>
<reference evidence="2 3" key="1">
    <citation type="submission" date="2023-04" db="EMBL/GenBank/DDBJ databases">
        <title>Funneling lignin-derived compounds into biodiesel using alkali-halophilic Citricoccus sp. P2.</title>
        <authorList>
            <person name="Luo C.-B."/>
        </authorList>
    </citation>
    <scope>NUCLEOTIDE SEQUENCE [LARGE SCALE GENOMIC DNA]</scope>
    <source>
        <strain evidence="2 3">P2</strain>
    </source>
</reference>
<feature type="transmembrane region" description="Helical" evidence="1">
    <location>
        <begin position="12"/>
        <end position="31"/>
    </location>
</feature>
<feature type="transmembrane region" description="Helical" evidence="1">
    <location>
        <begin position="81"/>
        <end position="100"/>
    </location>
</feature>
<protein>
    <submittedName>
        <fullName evidence="2">DUF2516 family protein</fullName>
    </submittedName>
</protein>
<feature type="transmembrane region" description="Helical" evidence="1">
    <location>
        <begin position="51"/>
        <end position="75"/>
    </location>
</feature>
<evidence type="ECO:0000313" key="3">
    <source>
        <dbReference type="Proteomes" id="UP001219037"/>
    </source>
</evidence>
<dbReference type="Pfam" id="PF10724">
    <property type="entry name" value="DUF2516"/>
    <property type="match status" value="1"/>
</dbReference>
<sequence length="116" mass="12295">MSYLVFVLMLEGWIMFALTVTGGVLALWAVADCVSRGGTQFERAGLRGKQFWLILTVIAAVVAGLGAWSSLVALLQYGSPTGQLGLFGIAALCVAAVYLAGPRRQLKLYGDSGYGY</sequence>
<evidence type="ECO:0000313" key="2">
    <source>
        <dbReference type="EMBL" id="WFP17204.1"/>
    </source>
</evidence>
<dbReference type="Proteomes" id="UP001219037">
    <property type="component" value="Chromosome"/>
</dbReference>
<keyword evidence="1" id="KW-0472">Membrane</keyword>
<evidence type="ECO:0000256" key="1">
    <source>
        <dbReference type="SAM" id="Phobius"/>
    </source>
</evidence>
<proteinExistence type="predicted"/>